<dbReference type="Proteomes" id="UP000270094">
    <property type="component" value="Unassembled WGS sequence"/>
</dbReference>
<feature type="region of interest" description="Disordered" evidence="1">
    <location>
        <begin position="95"/>
        <end position="131"/>
    </location>
</feature>
<proteinExistence type="predicted"/>
<keyword evidence="4" id="KW-1185">Reference proteome</keyword>
<organism evidence="3 4">
    <name type="scientific">Strongylus vulgaris</name>
    <name type="common">Blood worm</name>
    <dbReference type="NCBI Taxonomy" id="40348"/>
    <lineage>
        <taxon>Eukaryota</taxon>
        <taxon>Metazoa</taxon>
        <taxon>Ecdysozoa</taxon>
        <taxon>Nematoda</taxon>
        <taxon>Chromadorea</taxon>
        <taxon>Rhabditida</taxon>
        <taxon>Rhabditina</taxon>
        <taxon>Rhabditomorpha</taxon>
        <taxon>Strongyloidea</taxon>
        <taxon>Strongylidae</taxon>
        <taxon>Strongylus</taxon>
    </lineage>
</organism>
<keyword evidence="2" id="KW-1133">Transmembrane helix</keyword>
<evidence type="ECO:0000313" key="4">
    <source>
        <dbReference type="Proteomes" id="UP000270094"/>
    </source>
</evidence>
<dbReference type="EMBL" id="UYYB01007587">
    <property type="protein sequence ID" value="VDM68082.1"/>
    <property type="molecule type" value="Genomic_DNA"/>
</dbReference>
<protein>
    <submittedName>
        <fullName evidence="3">Uncharacterized protein</fullName>
    </submittedName>
</protein>
<dbReference type="AlphaFoldDB" id="A0A3P7KKQ4"/>
<sequence length="139" mass="15312">MWGDRRSGYGGRSPRSYIDFDEKFDAPRRGLDAQSRSGACIGRTMNCINMLFIVLLICGSVVAAIITFITKPEANDDKGYQGKVVYFAMFRGDADDGPSPSENSKSASKCSLNVPSSSTRVNKEMIQGRSDDLKNLLYH</sequence>
<evidence type="ECO:0000256" key="2">
    <source>
        <dbReference type="SAM" id="Phobius"/>
    </source>
</evidence>
<gene>
    <name evidence="3" type="ORF">SVUK_LOCUS3080</name>
</gene>
<evidence type="ECO:0000313" key="3">
    <source>
        <dbReference type="EMBL" id="VDM68082.1"/>
    </source>
</evidence>
<dbReference type="OrthoDB" id="10624546at2759"/>
<evidence type="ECO:0000256" key="1">
    <source>
        <dbReference type="SAM" id="MobiDB-lite"/>
    </source>
</evidence>
<name>A0A3P7KKQ4_STRVU</name>
<feature type="compositionally biased region" description="Polar residues" evidence="1">
    <location>
        <begin position="100"/>
        <end position="120"/>
    </location>
</feature>
<feature type="transmembrane region" description="Helical" evidence="2">
    <location>
        <begin position="51"/>
        <end position="69"/>
    </location>
</feature>
<keyword evidence="2" id="KW-0472">Membrane</keyword>
<reference evidence="3 4" key="1">
    <citation type="submission" date="2018-11" db="EMBL/GenBank/DDBJ databases">
        <authorList>
            <consortium name="Pathogen Informatics"/>
        </authorList>
    </citation>
    <scope>NUCLEOTIDE SEQUENCE [LARGE SCALE GENOMIC DNA]</scope>
</reference>
<keyword evidence="2" id="KW-0812">Transmembrane</keyword>
<accession>A0A3P7KKQ4</accession>